<keyword evidence="1" id="KW-0815">Transposition</keyword>
<keyword evidence="2" id="KW-0238">DNA-binding</keyword>
<dbReference type="Pfam" id="PF00872">
    <property type="entry name" value="Transposase_mut"/>
    <property type="match status" value="1"/>
</dbReference>
<keyword evidence="3" id="KW-0233">DNA recombination</keyword>
<evidence type="ECO:0000256" key="1">
    <source>
        <dbReference type="ARBA" id="ARBA00022578"/>
    </source>
</evidence>
<reference evidence="4" key="2">
    <citation type="journal article" date="2014" name="ISME J.">
        <title>Microbial stratification in low pH oxic and suboxic macroscopic growths along an acid mine drainage.</title>
        <authorList>
            <person name="Mendez-Garcia C."/>
            <person name="Mesa V."/>
            <person name="Sprenger R.R."/>
            <person name="Richter M."/>
            <person name="Diez M.S."/>
            <person name="Solano J."/>
            <person name="Bargiela R."/>
            <person name="Golyshina O.V."/>
            <person name="Manteca A."/>
            <person name="Ramos J.L."/>
            <person name="Gallego J.R."/>
            <person name="Llorente I."/>
            <person name="Martins Dos Santos V.A."/>
            <person name="Jensen O.N."/>
            <person name="Pelaez A.I."/>
            <person name="Sanchez J."/>
            <person name="Ferrer M."/>
        </authorList>
    </citation>
    <scope>NUCLEOTIDE SEQUENCE</scope>
</reference>
<dbReference type="GO" id="GO:0006313">
    <property type="term" value="P:DNA transposition"/>
    <property type="evidence" value="ECO:0007669"/>
    <property type="project" value="InterPro"/>
</dbReference>
<comment type="caution">
    <text evidence="4">The sequence shown here is derived from an EMBL/GenBank/DDBJ whole genome shotgun (WGS) entry which is preliminary data.</text>
</comment>
<sequence length="166" mass="18385">GSFSPERFKRYQRSEQAFVLALMERVVQGVSTRKVTEVTEALCGASFSKSTVSALGAGLDPRVRAFNERRLTAEYPFVRVDALVLTVREEDCVVSKAALIASAIRADGVREILGIQIGDSESFATWDDFFKWLKGRGLKGVRWVISDSHAGLVEAARKQFQGVAWQ</sequence>
<dbReference type="InterPro" id="IPR001207">
    <property type="entry name" value="Transposase_mutator"/>
</dbReference>
<evidence type="ECO:0000313" key="4">
    <source>
        <dbReference type="EMBL" id="EQD51490.1"/>
    </source>
</evidence>
<dbReference type="EMBL" id="AUZY01007109">
    <property type="protein sequence ID" value="EQD51490.1"/>
    <property type="molecule type" value="Genomic_DNA"/>
</dbReference>
<dbReference type="GO" id="GO:0004803">
    <property type="term" value="F:transposase activity"/>
    <property type="evidence" value="ECO:0007669"/>
    <property type="project" value="InterPro"/>
</dbReference>
<evidence type="ECO:0000256" key="3">
    <source>
        <dbReference type="ARBA" id="ARBA00023172"/>
    </source>
</evidence>
<reference evidence="4" key="1">
    <citation type="submission" date="2013-08" db="EMBL/GenBank/DDBJ databases">
        <authorList>
            <person name="Mendez C."/>
            <person name="Richter M."/>
            <person name="Ferrer M."/>
            <person name="Sanchez J."/>
        </authorList>
    </citation>
    <scope>NUCLEOTIDE SEQUENCE</scope>
</reference>
<protein>
    <submittedName>
        <fullName evidence="4">Transposase, mutator type</fullName>
    </submittedName>
</protein>
<gene>
    <name evidence="4" type="ORF">B1B_10997</name>
</gene>
<accession>T1BB31</accession>
<dbReference type="GO" id="GO:0003677">
    <property type="term" value="F:DNA binding"/>
    <property type="evidence" value="ECO:0007669"/>
    <property type="project" value="UniProtKB-KW"/>
</dbReference>
<dbReference type="PANTHER" id="PTHR33217">
    <property type="entry name" value="TRANSPOSASE FOR INSERTION SEQUENCE ELEMENT IS1081"/>
    <property type="match status" value="1"/>
</dbReference>
<evidence type="ECO:0000256" key="2">
    <source>
        <dbReference type="ARBA" id="ARBA00023125"/>
    </source>
</evidence>
<proteinExistence type="predicted"/>
<feature type="non-terminal residue" evidence="4">
    <location>
        <position position="166"/>
    </location>
</feature>
<dbReference type="PANTHER" id="PTHR33217:SF7">
    <property type="entry name" value="TRANSPOSASE FOR INSERTION SEQUENCE ELEMENT IS1081"/>
    <property type="match status" value="1"/>
</dbReference>
<feature type="non-terminal residue" evidence="4">
    <location>
        <position position="1"/>
    </location>
</feature>
<name>T1BB31_9ZZZZ</name>
<organism evidence="4">
    <name type="scientific">mine drainage metagenome</name>
    <dbReference type="NCBI Taxonomy" id="410659"/>
    <lineage>
        <taxon>unclassified sequences</taxon>
        <taxon>metagenomes</taxon>
        <taxon>ecological metagenomes</taxon>
    </lineage>
</organism>
<dbReference type="AlphaFoldDB" id="T1BB31"/>